<dbReference type="Gramene" id="KOM25642">
    <property type="protein sequence ID" value="KOM25642"/>
    <property type="gene ID" value="LR48_Vigan148s000600"/>
</dbReference>
<dbReference type="InterPro" id="IPR008586">
    <property type="entry name" value="DUF868_pln"/>
</dbReference>
<gene>
    <name evidence="1" type="ORF">LR48_Vigan148s000600</name>
</gene>
<name>A0A0L9T4Y6_PHAAN</name>
<sequence>MSNYSKEALPTVYHSPLPKKPYPQFTNLHCQRSLTHSLPVFIDGVEVEFYWDVLSWVVDSENDNGYGVFVFQVGDGGVVWPEMVGPEKKLMKKRIAVMEEGARRLHQLGRVGAVTVVSLCYSTLGGETEL</sequence>
<evidence type="ECO:0000313" key="1">
    <source>
        <dbReference type="EMBL" id="KOM25642.1"/>
    </source>
</evidence>
<reference evidence="2" key="1">
    <citation type="journal article" date="2015" name="Proc. Natl. Acad. Sci. U.S.A.">
        <title>Genome sequencing of adzuki bean (Vigna angularis) provides insight into high starch and low fat accumulation and domestication.</title>
        <authorList>
            <person name="Yang K."/>
            <person name="Tian Z."/>
            <person name="Chen C."/>
            <person name="Luo L."/>
            <person name="Zhao B."/>
            <person name="Wang Z."/>
            <person name="Yu L."/>
            <person name="Li Y."/>
            <person name="Sun Y."/>
            <person name="Li W."/>
            <person name="Chen Y."/>
            <person name="Li Y."/>
            <person name="Zhang Y."/>
            <person name="Ai D."/>
            <person name="Zhao J."/>
            <person name="Shang C."/>
            <person name="Ma Y."/>
            <person name="Wu B."/>
            <person name="Wang M."/>
            <person name="Gao L."/>
            <person name="Sun D."/>
            <person name="Zhang P."/>
            <person name="Guo F."/>
            <person name="Wang W."/>
            <person name="Li Y."/>
            <person name="Wang J."/>
            <person name="Varshney R.K."/>
            <person name="Wang J."/>
            <person name="Ling H.Q."/>
            <person name="Wan P."/>
        </authorList>
    </citation>
    <scope>NUCLEOTIDE SEQUENCE</scope>
    <source>
        <strain evidence="2">cv. Jingnong 6</strain>
    </source>
</reference>
<organism evidence="1 2">
    <name type="scientific">Phaseolus angularis</name>
    <name type="common">Azuki bean</name>
    <name type="synonym">Vigna angularis</name>
    <dbReference type="NCBI Taxonomy" id="3914"/>
    <lineage>
        <taxon>Eukaryota</taxon>
        <taxon>Viridiplantae</taxon>
        <taxon>Streptophyta</taxon>
        <taxon>Embryophyta</taxon>
        <taxon>Tracheophyta</taxon>
        <taxon>Spermatophyta</taxon>
        <taxon>Magnoliopsida</taxon>
        <taxon>eudicotyledons</taxon>
        <taxon>Gunneridae</taxon>
        <taxon>Pentapetalae</taxon>
        <taxon>rosids</taxon>
        <taxon>fabids</taxon>
        <taxon>Fabales</taxon>
        <taxon>Fabaceae</taxon>
        <taxon>Papilionoideae</taxon>
        <taxon>50 kb inversion clade</taxon>
        <taxon>NPAAA clade</taxon>
        <taxon>indigoferoid/millettioid clade</taxon>
        <taxon>Phaseoleae</taxon>
        <taxon>Vigna</taxon>
    </lineage>
</organism>
<proteinExistence type="predicted"/>
<dbReference type="EMBL" id="KQ258277">
    <property type="protein sequence ID" value="KOM25642.1"/>
    <property type="molecule type" value="Genomic_DNA"/>
</dbReference>
<dbReference type="Pfam" id="PF05910">
    <property type="entry name" value="DUF868"/>
    <property type="match status" value="1"/>
</dbReference>
<dbReference type="Proteomes" id="UP000053144">
    <property type="component" value="Unassembled WGS sequence"/>
</dbReference>
<accession>A0A0L9T4Y6</accession>
<protein>
    <submittedName>
        <fullName evidence="1">Uncharacterized protein</fullName>
    </submittedName>
</protein>
<evidence type="ECO:0000313" key="2">
    <source>
        <dbReference type="Proteomes" id="UP000053144"/>
    </source>
</evidence>
<dbReference type="AlphaFoldDB" id="A0A0L9T4Y6"/>